<sequence>MTTPIDDVATTLAQAFAHDPLICSFFPYEKSSSALSYYTFRFLISHSLANGEVTLAHANNQIVGAALWLASENAEHTLMDEIRHGGIAMLDKQGVKAILRQIRASAQMQQLHETLINAPHYYLYILGLIEEARGQGLATQLITPMLERADLEQKSCYLDTHNEANINLYRHYGFEVVHEGAMKGLKVRHWVMIRQPRNS</sequence>
<accession>A0A160T7T2</accession>
<dbReference type="PANTHER" id="PTHR42791:SF1">
    <property type="entry name" value="N-ACETYLTRANSFERASE DOMAIN-CONTAINING PROTEIN"/>
    <property type="match status" value="1"/>
</dbReference>
<dbReference type="EMBL" id="CZQC01000002">
    <property type="protein sequence ID" value="CUS40030.1"/>
    <property type="molecule type" value="Genomic_DNA"/>
</dbReference>
<dbReference type="InterPro" id="IPR016181">
    <property type="entry name" value="Acyl_CoA_acyltransferase"/>
</dbReference>
<organism evidence="2">
    <name type="scientific">hydrothermal vent metagenome</name>
    <dbReference type="NCBI Taxonomy" id="652676"/>
    <lineage>
        <taxon>unclassified sequences</taxon>
        <taxon>metagenomes</taxon>
        <taxon>ecological metagenomes</taxon>
    </lineage>
</organism>
<dbReference type="PROSITE" id="PS51186">
    <property type="entry name" value="GNAT"/>
    <property type="match status" value="1"/>
</dbReference>
<dbReference type="Gene3D" id="3.40.630.30">
    <property type="match status" value="1"/>
</dbReference>
<dbReference type="PANTHER" id="PTHR42791">
    <property type="entry name" value="GNAT FAMILY ACETYLTRANSFERASE"/>
    <property type="match status" value="1"/>
</dbReference>
<dbReference type="SUPFAM" id="SSF55729">
    <property type="entry name" value="Acyl-CoA N-acyltransferases (Nat)"/>
    <property type="match status" value="1"/>
</dbReference>
<proteinExistence type="predicted"/>
<feature type="domain" description="N-acetyltransferase" evidence="1">
    <location>
        <begin position="38"/>
        <end position="197"/>
    </location>
</feature>
<gene>
    <name evidence="2" type="ORF">MGWOODY_Tha2</name>
</gene>
<dbReference type="AlphaFoldDB" id="A0A160T7T2"/>
<dbReference type="GO" id="GO:0016747">
    <property type="term" value="F:acyltransferase activity, transferring groups other than amino-acyl groups"/>
    <property type="evidence" value="ECO:0007669"/>
    <property type="project" value="InterPro"/>
</dbReference>
<evidence type="ECO:0000313" key="2">
    <source>
        <dbReference type="EMBL" id="CUS40030.1"/>
    </source>
</evidence>
<dbReference type="InterPro" id="IPR052523">
    <property type="entry name" value="Trichothecene_AcTrans"/>
</dbReference>
<dbReference type="InterPro" id="IPR000182">
    <property type="entry name" value="GNAT_dom"/>
</dbReference>
<name>A0A160T7T2_9ZZZZ</name>
<reference evidence="2" key="1">
    <citation type="submission" date="2015-10" db="EMBL/GenBank/DDBJ databases">
        <authorList>
            <person name="Gilbert D.G."/>
        </authorList>
    </citation>
    <scope>NUCLEOTIDE SEQUENCE</scope>
</reference>
<protein>
    <submittedName>
        <fullName evidence="2">Acetyltransferase, GNAT family</fullName>
    </submittedName>
</protein>
<keyword evidence="2" id="KW-0808">Transferase</keyword>
<evidence type="ECO:0000259" key="1">
    <source>
        <dbReference type="PROSITE" id="PS51186"/>
    </source>
</evidence>
<dbReference type="Pfam" id="PF00583">
    <property type="entry name" value="Acetyltransf_1"/>
    <property type="match status" value="1"/>
</dbReference>